<accession>A0A9N9WS30</accession>
<dbReference type="Pfam" id="PF06080">
    <property type="entry name" value="DUF938"/>
    <property type="match status" value="1"/>
</dbReference>
<gene>
    <name evidence="2" type="ORF">CHIRRI_LOCUS6842</name>
</gene>
<evidence type="ECO:0000313" key="3">
    <source>
        <dbReference type="Proteomes" id="UP001153620"/>
    </source>
</evidence>
<dbReference type="EMBL" id="OU895878">
    <property type="protein sequence ID" value="CAG9803947.1"/>
    <property type="molecule type" value="Genomic_DNA"/>
</dbReference>
<keyword evidence="3" id="KW-1185">Reference proteome</keyword>
<dbReference type="OrthoDB" id="10258744at2759"/>
<dbReference type="PANTHER" id="PTHR20974">
    <property type="entry name" value="UPF0585 PROTEIN CG18661"/>
    <property type="match status" value="1"/>
</dbReference>
<reference evidence="2" key="1">
    <citation type="submission" date="2022-01" db="EMBL/GenBank/DDBJ databases">
        <authorList>
            <person name="King R."/>
        </authorList>
    </citation>
    <scope>NUCLEOTIDE SEQUENCE</scope>
</reference>
<dbReference type="Proteomes" id="UP001153620">
    <property type="component" value="Chromosome 2"/>
</dbReference>
<evidence type="ECO:0000313" key="2">
    <source>
        <dbReference type="EMBL" id="CAG9803947.1"/>
    </source>
</evidence>
<comment type="similarity">
    <text evidence="1">Belongs to the UPF0585 family.</text>
</comment>
<dbReference type="InterPro" id="IPR010342">
    <property type="entry name" value="DUF938"/>
</dbReference>
<sequence length="229" mass="26549">MFKNVICEAQFTKFSRYYIKMLRNPAGERNKQPILETLQQYIDVNKESRLLEISSGCGLHISFISSYFPMTRFQPSEYDKALFKSIKEYTKDCRNVNEPILIDISKDVECWDSMCDGQFLNLCTNVFDYMLNINMIHITALECTEGLFKNCSKLLKPNGLLFTYGPYSINNVLIPESNVSFDKGLRRQNPCWGIRDIADLKSLAQKNSMNLLKIHDLPSNNKLLVWNKN</sequence>
<protein>
    <recommendedName>
        <fullName evidence="4">Methyltransferase-like 26</fullName>
    </recommendedName>
</protein>
<evidence type="ECO:0008006" key="4">
    <source>
        <dbReference type="Google" id="ProtNLM"/>
    </source>
</evidence>
<dbReference type="SUPFAM" id="SSF53335">
    <property type="entry name" value="S-adenosyl-L-methionine-dependent methyltransferases"/>
    <property type="match status" value="1"/>
</dbReference>
<organism evidence="2 3">
    <name type="scientific">Chironomus riparius</name>
    <dbReference type="NCBI Taxonomy" id="315576"/>
    <lineage>
        <taxon>Eukaryota</taxon>
        <taxon>Metazoa</taxon>
        <taxon>Ecdysozoa</taxon>
        <taxon>Arthropoda</taxon>
        <taxon>Hexapoda</taxon>
        <taxon>Insecta</taxon>
        <taxon>Pterygota</taxon>
        <taxon>Neoptera</taxon>
        <taxon>Endopterygota</taxon>
        <taxon>Diptera</taxon>
        <taxon>Nematocera</taxon>
        <taxon>Chironomoidea</taxon>
        <taxon>Chironomidae</taxon>
        <taxon>Chironominae</taxon>
        <taxon>Chironomus</taxon>
    </lineage>
</organism>
<evidence type="ECO:0000256" key="1">
    <source>
        <dbReference type="ARBA" id="ARBA00008308"/>
    </source>
</evidence>
<proteinExistence type="inferred from homology"/>
<name>A0A9N9WS30_9DIPT</name>
<dbReference type="AlphaFoldDB" id="A0A9N9WS30"/>
<dbReference type="PANTHER" id="PTHR20974:SF0">
    <property type="entry name" value="UPF0585 PROTEIN CG18661"/>
    <property type="match status" value="1"/>
</dbReference>
<dbReference type="Gene3D" id="3.40.50.150">
    <property type="entry name" value="Vaccinia Virus protein VP39"/>
    <property type="match status" value="1"/>
</dbReference>
<dbReference type="InterPro" id="IPR029063">
    <property type="entry name" value="SAM-dependent_MTases_sf"/>
</dbReference>
<reference evidence="2" key="2">
    <citation type="submission" date="2022-10" db="EMBL/GenBank/DDBJ databases">
        <authorList>
            <consortium name="ENA_rothamsted_submissions"/>
            <consortium name="culmorum"/>
            <person name="King R."/>
        </authorList>
    </citation>
    <scope>NUCLEOTIDE SEQUENCE</scope>
</reference>